<dbReference type="Pfam" id="PF03692">
    <property type="entry name" value="CxxCxxCC"/>
    <property type="match status" value="1"/>
</dbReference>
<name>A0A1H2G6L7_9PSED</name>
<accession>A0A1H2G6L7</accession>
<evidence type="ECO:0000256" key="1">
    <source>
        <dbReference type="SAM" id="MobiDB-lite"/>
    </source>
</evidence>
<evidence type="ECO:0000313" key="2">
    <source>
        <dbReference type="EMBL" id="SDU15141.1"/>
    </source>
</evidence>
<evidence type="ECO:0008006" key="4">
    <source>
        <dbReference type="Google" id="ProtNLM"/>
    </source>
</evidence>
<sequence length="123" mass="13160">MSDTSPCLNCGACCAHFRVSFFWGECQSAGGSVPDHQVELITPQRVAMLGTNQKPARCTGLLGDVGSAVRCTLYEQRSSTCREFQASWSDGQHNPECDAARAAHGLPPLQPPEVPSVSPERVA</sequence>
<gene>
    <name evidence="2" type="ORF">SAMN05216296_2074</name>
</gene>
<dbReference type="Proteomes" id="UP000243232">
    <property type="component" value="Chromosome I"/>
</dbReference>
<dbReference type="OrthoDB" id="196483at2"/>
<dbReference type="STRING" id="364197.SAMN05216296_2074"/>
<keyword evidence="3" id="KW-1185">Reference proteome</keyword>
<dbReference type="RefSeq" id="WP_090194723.1">
    <property type="nucleotide sequence ID" value="NZ_LT629785.1"/>
</dbReference>
<dbReference type="AlphaFoldDB" id="A0A1H2G6L7"/>
<dbReference type="InterPro" id="IPR005358">
    <property type="entry name" value="Puta_zinc/iron-chelating_dom"/>
</dbReference>
<reference evidence="3" key="1">
    <citation type="submission" date="2016-10" db="EMBL/GenBank/DDBJ databases">
        <authorList>
            <person name="Varghese N."/>
            <person name="Submissions S."/>
        </authorList>
    </citation>
    <scope>NUCLEOTIDE SEQUENCE [LARGE SCALE GENOMIC DNA]</scope>
    <source>
        <strain evidence="3">DSM 17875</strain>
    </source>
</reference>
<protein>
    <recommendedName>
        <fullName evidence="4">Zinc-or iron-chelating domain-containing protein</fullName>
    </recommendedName>
</protein>
<feature type="region of interest" description="Disordered" evidence="1">
    <location>
        <begin position="89"/>
        <end position="123"/>
    </location>
</feature>
<proteinExistence type="predicted"/>
<organism evidence="2 3">
    <name type="scientific">Pseudomonas pohangensis</name>
    <dbReference type="NCBI Taxonomy" id="364197"/>
    <lineage>
        <taxon>Bacteria</taxon>
        <taxon>Pseudomonadati</taxon>
        <taxon>Pseudomonadota</taxon>
        <taxon>Gammaproteobacteria</taxon>
        <taxon>Pseudomonadales</taxon>
        <taxon>Pseudomonadaceae</taxon>
        <taxon>Pseudomonas</taxon>
    </lineage>
</organism>
<dbReference type="EMBL" id="LT629785">
    <property type="protein sequence ID" value="SDU15141.1"/>
    <property type="molecule type" value="Genomic_DNA"/>
</dbReference>
<evidence type="ECO:0000313" key="3">
    <source>
        <dbReference type="Proteomes" id="UP000243232"/>
    </source>
</evidence>